<evidence type="ECO:0000313" key="2">
    <source>
        <dbReference type="EMBL" id="TYS88318.1"/>
    </source>
</evidence>
<protein>
    <submittedName>
        <fullName evidence="2">Alpha/beta hydrolase</fullName>
    </submittedName>
</protein>
<dbReference type="InterPro" id="IPR050266">
    <property type="entry name" value="AB_hydrolase_sf"/>
</dbReference>
<evidence type="ECO:0000259" key="1">
    <source>
        <dbReference type="Pfam" id="PF12697"/>
    </source>
</evidence>
<accession>A0A5D4U348</accession>
<name>A0A5D4U348_9BACI</name>
<comment type="caution">
    <text evidence="2">The sequence shown here is derived from an EMBL/GenBank/DDBJ whole genome shotgun (WGS) entry which is preliminary data.</text>
</comment>
<dbReference type="EMBL" id="VTEZ01000001">
    <property type="protein sequence ID" value="TYS88318.1"/>
    <property type="molecule type" value="Genomic_DNA"/>
</dbReference>
<dbReference type="InterPro" id="IPR029058">
    <property type="entry name" value="AB_hydrolase_fold"/>
</dbReference>
<dbReference type="Gene3D" id="3.40.50.1820">
    <property type="entry name" value="alpha/beta hydrolase"/>
    <property type="match status" value="1"/>
</dbReference>
<dbReference type="Proteomes" id="UP000324269">
    <property type="component" value="Unassembled WGS sequence"/>
</dbReference>
<dbReference type="AlphaFoldDB" id="A0A5D4U348"/>
<dbReference type="PRINTS" id="PR00111">
    <property type="entry name" value="ABHYDROLASE"/>
</dbReference>
<dbReference type="PANTHER" id="PTHR43798">
    <property type="entry name" value="MONOACYLGLYCEROL LIPASE"/>
    <property type="match status" value="1"/>
</dbReference>
<proteinExistence type="predicted"/>
<dbReference type="OrthoDB" id="6191536at2"/>
<sequence>MRRVEKMAKNVYLIHGLMGTGELHFKEQIGSLSEKFTVFPIDLPGHGLNSRDADDPFFEHTLEWLISELRKREPGILIGLSMGASFALHAAIRYPELTKGIVLTGYAPNIPEEMHATMERQYHFLHNIKEEAPQVAKDYLLHHGERWETTLHRVVKCFTYHYPEVSDDQIKKLTIPTLLINGGNEKHEVDAVHHLSSMNNLITPGIIPNCGHLANMENPSMFNRMTLDFIHSISDSIA</sequence>
<feature type="domain" description="AB hydrolase-1" evidence="1">
    <location>
        <begin position="11"/>
        <end position="220"/>
    </location>
</feature>
<dbReference type="SUPFAM" id="SSF53474">
    <property type="entry name" value="alpha/beta-Hydrolases"/>
    <property type="match status" value="1"/>
</dbReference>
<evidence type="ECO:0000313" key="3">
    <source>
        <dbReference type="Proteomes" id="UP000324269"/>
    </source>
</evidence>
<dbReference type="Pfam" id="PF12697">
    <property type="entry name" value="Abhydrolase_6"/>
    <property type="match status" value="1"/>
</dbReference>
<dbReference type="InterPro" id="IPR000073">
    <property type="entry name" value="AB_hydrolase_1"/>
</dbReference>
<reference evidence="2 3" key="1">
    <citation type="submission" date="2019-08" db="EMBL/GenBank/DDBJ databases">
        <title>Bacillus genomes from the desert of Cuatro Cienegas, Coahuila.</title>
        <authorList>
            <person name="Olmedo-Alvarez G."/>
        </authorList>
    </citation>
    <scope>NUCLEOTIDE SEQUENCE [LARGE SCALE GENOMIC DNA]</scope>
    <source>
        <strain evidence="2 3">CH87b_3T</strain>
    </source>
</reference>
<gene>
    <name evidence="2" type="ORF">FZC85_02435</name>
</gene>
<organism evidence="2 3">
    <name type="scientific">Rossellomorea aquimaris</name>
    <dbReference type="NCBI Taxonomy" id="189382"/>
    <lineage>
        <taxon>Bacteria</taxon>
        <taxon>Bacillati</taxon>
        <taxon>Bacillota</taxon>
        <taxon>Bacilli</taxon>
        <taxon>Bacillales</taxon>
        <taxon>Bacillaceae</taxon>
        <taxon>Rossellomorea</taxon>
    </lineage>
</organism>
<keyword evidence="2" id="KW-0378">Hydrolase</keyword>
<dbReference type="GO" id="GO:0016787">
    <property type="term" value="F:hydrolase activity"/>
    <property type="evidence" value="ECO:0007669"/>
    <property type="project" value="UniProtKB-KW"/>
</dbReference>